<gene>
    <name evidence="2" type="ORF">PLEPLA_LOCUS11838</name>
</gene>
<dbReference type="AlphaFoldDB" id="A0A9N7YEW6"/>
<name>A0A9N7YEW6_PLEPL</name>
<evidence type="ECO:0000313" key="3">
    <source>
        <dbReference type="Proteomes" id="UP001153269"/>
    </source>
</evidence>
<protein>
    <submittedName>
        <fullName evidence="2">Uncharacterized protein</fullName>
    </submittedName>
</protein>
<keyword evidence="3" id="KW-1185">Reference proteome</keyword>
<feature type="region of interest" description="Disordered" evidence="1">
    <location>
        <begin position="78"/>
        <end position="106"/>
    </location>
</feature>
<accession>A0A9N7YEW6</accession>
<proteinExistence type="predicted"/>
<feature type="compositionally biased region" description="Basic residues" evidence="1">
    <location>
        <begin position="78"/>
        <end position="87"/>
    </location>
</feature>
<dbReference type="Proteomes" id="UP001153269">
    <property type="component" value="Unassembled WGS sequence"/>
</dbReference>
<comment type="caution">
    <text evidence="2">The sequence shown here is derived from an EMBL/GenBank/DDBJ whole genome shotgun (WGS) entry which is preliminary data.</text>
</comment>
<organism evidence="2 3">
    <name type="scientific">Pleuronectes platessa</name>
    <name type="common">European plaice</name>
    <dbReference type="NCBI Taxonomy" id="8262"/>
    <lineage>
        <taxon>Eukaryota</taxon>
        <taxon>Metazoa</taxon>
        <taxon>Chordata</taxon>
        <taxon>Craniata</taxon>
        <taxon>Vertebrata</taxon>
        <taxon>Euteleostomi</taxon>
        <taxon>Actinopterygii</taxon>
        <taxon>Neopterygii</taxon>
        <taxon>Teleostei</taxon>
        <taxon>Neoteleostei</taxon>
        <taxon>Acanthomorphata</taxon>
        <taxon>Carangaria</taxon>
        <taxon>Pleuronectiformes</taxon>
        <taxon>Pleuronectoidei</taxon>
        <taxon>Pleuronectidae</taxon>
        <taxon>Pleuronectes</taxon>
    </lineage>
</organism>
<evidence type="ECO:0000256" key="1">
    <source>
        <dbReference type="SAM" id="MobiDB-lite"/>
    </source>
</evidence>
<evidence type="ECO:0000313" key="2">
    <source>
        <dbReference type="EMBL" id="CAB1423917.1"/>
    </source>
</evidence>
<reference evidence="2" key="1">
    <citation type="submission" date="2020-03" db="EMBL/GenBank/DDBJ databases">
        <authorList>
            <person name="Weist P."/>
        </authorList>
    </citation>
    <scope>NUCLEOTIDE SEQUENCE</scope>
</reference>
<sequence length="106" mass="11915">MGLLRISKVCNLDNDNKTVSQVWTKTHRDRSTLPVPDLPASSQDRSQMSWFLYCDQASHFVSGLRRTSRPAQCLCAGARRRRRRPRGLHTSPVSLSAAGRTGRFSS</sequence>
<dbReference type="EMBL" id="CADEAL010000691">
    <property type="protein sequence ID" value="CAB1423917.1"/>
    <property type="molecule type" value="Genomic_DNA"/>
</dbReference>